<comment type="caution">
    <text evidence="2">The sequence shown here is derived from an EMBL/GenBank/DDBJ whole genome shotgun (WGS) entry which is preliminary data.</text>
</comment>
<dbReference type="STRING" id="1121485.GCA_000426485_01161"/>
<organism evidence="2 3">
    <name type="scientific">Dysgonomonas capnocytophagoides</name>
    <dbReference type="NCBI Taxonomy" id="45254"/>
    <lineage>
        <taxon>Bacteria</taxon>
        <taxon>Pseudomonadati</taxon>
        <taxon>Bacteroidota</taxon>
        <taxon>Bacteroidia</taxon>
        <taxon>Bacteroidales</taxon>
        <taxon>Dysgonomonadaceae</taxon>
        <taxon>Dysgonomonas</taxon>
    </lineage>
</organism>
<evidence type="ECO:0000313" key="3">
    <source>
        <dbReference type="Proteomes" id="UP000297861"/>
    </source>
</evidence>
<dbReference type="AlphaFoldDB" id="A0A4Y8L4P5"/>
<feature type="domain" description="DUF2023" evidence="1">
    <location>
        <begin position="3"/>
        <end position="103"/>
    </location>
</feature>
<dbReference type="Pfam" id="PF09633">
    <property type="entry name" value="DUF2023"/>
    <property type="match status" value="1"/>
</dbReference>
<evidence type="ECO:0000259" key="1">
    <source>
        <dbReference type="Pfam" id="PF09633"/>
    </source>
</evidence>
<dbReference type="InterPro" id="IPR036780">
    <property type="entry name" value="PG1857-like_sf"/>
</dbReference>
<name>A0A4Y8L4P5_9BACT</name>
<sequence>MLVFNHHIYEFKKGVRDMVLCTLPAHMQEKVVAKLERNEISYMIQKIKNGNINVFFGKEECLVVVRNLCKERFLDELSPEEDFMIGVLLGYSVSEQCRRYCKRKKAMKSISETKYLVAHT</sequence>
<gene>
    <name evidence="2" type="ORF">E2605_06250</name>
</gene>
<dbReference type="InterPro" id="IPR018594">
    <property type="entry name" value="DUF2023"/>
</dbReference>
<dbReference type="SUPFAM" id="SSF160448">
    <property type="entry name" value="PG1857-like"/>
    <property type="match status" value="1"/>
</dbReference>
<dbReference type="EMBL" id="SOML01000003">
    <property type="protein sequence ID" value="TFD97267.1"/>
    <property type="molecule type" value="Genomic_DNA"/>
</dbReference>
<dbReference type="RefSeq" id="WP_026625363.1">
    <property type="nucleotide sequence ID" value="NZ_AP028867.1"/>
</dbReference>
<evidence type="ECO:0000313" key="2">
    <source>
        <dbReference type="EMBL" id="TFD97267.1"/>
    </source>
</evidence>
<keyword evidence="3" id="KW-1185">Reference proteome</keyword>
<dbReference type="OrthoDB" id="8138867at2"/>
<dbReference type="Proteomes" id="UP000297861">
    <property type="component" value="Unassembled WGS sequence"/>
</dbReference>
<reference evidence="2 3" key="1">
    <citation type="submission" date="2019-03" db="EMBL/GenBank/DDBJ databases">
        <title>San Antonio Military Medical Center submission to MRSN (WRAIR), pending publication.</title>
        <authorList>
            <person name="Blyth D.M."/>
            <person name="Mccarthy S.L."/>
            <person name="Schall S.E."/>
            <person name="Stam J.A."/>
            <person name="Ong A.C."/>
            <person name="Mcgann P.T."/>
        </authorList>
    </citation>
    <scope>NUCLEOTIDE SEQUENCE [LARGE SCALE GENOMIC DNA]</scope>
    <source>
        <strain evidence="2 3">MRSN571793</strain>
    </source>
</reference>
<protein>
    <submittedName>
        <fullName evidence="2">DUF2023 family protein</fullName>
    </submittedName>
</protein>
<dbReference type="Gene3D" id="3.30.2190.10">
    <property type="entry name" value="PG1857-like"/>
    <property type="match status" value="1"/>
</dbReference>
<proteinExistence type="predicted"/>
<accession>A0A4Y8L4P5</accession>